<feature type="domain" description="Mos1 transposase HTH" evidence="1">
    <location>
        <begin position="9"/>
        <end position="53"/>
    </location>
</feature>
<evidence type="ECO:0000313" key="3">
    <source>
        <dbReference type="Proteomes" id="UP001329430"/>
    </source>
</evidence>
<dbReference type="AlphaFoldDB" id="A0AAN7VQZ0"/>
<sequence>MEQCNIEQRYAIKFCVKLCDSVKESYGKLIKMFGEEALSRAQVFRRHKNFKNGRESVRDEPRSWRPVEARTDNNVQRVSCASRSAANHSNVG</sequence>
<evidence type="ECO:0000259" key="1">
    <source>
        <dbReference type="Pfam" id="PF17906"/>
    </source>
</evidence>
<protein>
    <recommendedName>
        <fullName evidence="1">Mos1 transposase HTH domain-containing protein</fullName>
    </recommendedName>
</protein>
<evidence type="ECO:0000313" key="2">
    <source>
        <dbReference type="EMBL" id="KAK5648856.1"/>
    </source>
</evidence>
<gene>
    <name evidence="2" type="ORF">RI129_003748</name>
</gene>
<name>A0AAN7VQZ0_9COLE</name>
<dbReference type="PANTHER" id="PTHR46060">
    <property type="entry name" value="MARINER MOS1 TRANSPOSASE-LIKE PROTEIN"/>
    <property type="match status" value="1"/>
</dbReference>
<comment type="caution">
    <text evidence="2">The sequence shown here is derived from an EMBL/GenBank/DDBJ whole genome shotgun (WGS) entry which is preliminary data.</text>
</comment>
<dbReference type="Gene3D" id="1.10.10.1450">
    <property type="match status" value="1"/>
</dbReference>
<proteinExistence type="predicted"/>
<dbReference type="EMBL" id="JAVRBK010000002">
    <property type="protein sequence ID" value="KAK5648856.1"/>
    <property type="molecule type" value="Genomic_DNA"/>
</dbReference>
<dbReference type="InterPro" id="IPR041426">
    <property type="entry name" value="Mos1_HTH"/>
</dbReference>
<dbReference type="PANTHER" id="PTHR46060:SF1">
    <property type="entry name" value="MARINER MOS1 TRANSPOSASE-LIKE PROTEIN"/>
    <property type="match status" value="1"/>
</dbReference>
<dbReference type="Proteomes" id="UP001329430">
    <property type="component" value="Chromosome 2"/>
</dbReference>
<accession>A0AAN7VQZ0</accession>
<organism evidence="2 3">
    <name type="scientific">Pyrocoelia pectoralis</name>
    <dbReference type="NCBI Taxonomy" id="417401"/>
    <lineage>
        <taxon>Eukaryota</taxon>
        <taxon>Metazoa</taxon>
        <taxon>Ecdysozoa</taxon>
        <taxon>Arthropoda</taxon>
        <taxon>Hexapoda</taxon>
        <taxon>Insecta</taxon>
        <taxon>Pterygota</taxon>
        <taxon>Neoptera</taxon>
        <taxon>Endopterygota</taxon>
        <taxon>Coleoptera</taxon>
        <taxon>Polyphaga</taxon>
        <taxon>Elateriformia</taxon>
        <taxon>Elateroidea</taxon>
        <taxon>Lampyridae</taxon>
        <taxon>Lampyrinae</taxon>
        <taxon>Pyrocoelia</taxon>
    </lineage>
</organism>
<dbReference type="InterPro" id="IPR052709">
    <property type="entry name" value="Transposase-MT_Hybrid"/>
</dbReference>
<keyword evidence="3" id="KW-1185">Reference proteome</keyword>
<dbReference type="Pfam" id="PF17906">
    <property type="entry name" value="HTH_48"/>
    <property type="match status" value="1"/>
</dbReference>
<reference evidence="2 3" key="1">
    <citation type="journal article" date="2024" name="Insects">
        <title>An Improved Chromosome-Level Genome Assembly of the Firefly Pyrocoelia pectoralis.</title>
        <authorList>
            <person name="Fu X."/>
            <person name="Meyer-Rochow V.B."/>
            <person name="Ballantyne L."/>
            <person name="Zhu X."/>
        </authorList>
    </citation>
    <scope>NUCLEOTIDE SEQUENCE [LARGE SCALE GENOMIC DNA]</scope>
    <source>
        <strain evidence="2">XCY_ONT2</strain>
    </source>
</reference>